<dbReference type="AlphaFoldDB" id="A0A6C0H8C8"/>
<accession>A0A6C0H8C8</accession>
<reference evidence="1" key="1">
    <citation type="journal article" date="2020" name="Nature">
        <title>Giant virus diversity and host interactions through global metagenomics.</title>
        <authorList>
            <person name="Schulz F."/>
            <person name="Roux S."/>
            <person name="Paez-Espino D."/>
            <person name="Jungbluth S."/>
            <person name="Walsh D.A."/>
            <person name="Denef V.J."/>
            <person name="McMahon K.D."/>
            <person name="Konstantinidis K.T."/>
            <person name="Eloe-Fadrosh E.A."/>
            <person name="Kyrpides N.C."/>
            <person name="Woyke T."/>
        </authorList>
    </citation>
    <scope>NUCLEOTIDE SEQUENCE</scope>
    <source>
        <strain evidence="1">GVMAG-M-3300023179-82</strain>
    </source>
</reference>
<dbReference type="EMBL" id="MN739903">
    <property type="protein sequence ID" value="QHT76831.1"/>
    <property type="molecule type" value="Genomic_DNA"/>
</dbReference>
<evidence type="ECO:0000313" key="1">
    <source>
        <dbReference type="EMBL" id="QHT76831.1"/>
    </source>
</evidence>
<proteinExistence type="predicted"/>
<protein>
    <submittedName>
        <fullName evidence="1">Uncharacterized protein</fullName>
    </submittedName>
</protein>
<name>A0A6C0H8C8_9ZZZZ</name>
<sequence>MRENILNSIYEIFNKETNTIINIDNMKLLYNTQKYTKKNIHVWEIYINNILLKKKSNLIIKYNCITCNINNIISTTQFIRKINKCSIKCSNCNYINNKVNKSLIEQYKDSINEFNNLPDEFKRSYLLNHLLEIDYNRIKSNIIGFCNGNKNDLHNYELWSIFKENNIKFITVIYDKLNNTIFKPDQPLIKCNECNKPYKINNINQLKNSCNILCHECKLLNNKNIKIKIIYNLLHEPIIYQSKLELKFIKWIHSEGIIINNGPCIKFIYENKEYNYKITFKINNDIMIDIQNNNIDYNIKYNIKYDIIYPEINKIYKYYLITPQNWNHIINQIKKSICLNKLNKI</sequence>
<organism evidence="1">
    <name type="scientific">viral metagenome</name>
    <dbReference type="NCBI Taxonomy" id="1070528"/>
    <lineage>
        <taxon>unclassified sequences</taxon>
        <taxon>metagenomes</taxon>
        <taxon>organismal metagenomes</taxon>
    </lineage>
</organism>